<dbReference type="AlphaFoldDB" id="A0A1A8XQX9"/>
<feature type="transmembrane region" description="Helical" evidence="1">
    <location>
        <begin position="12"/>
        <end position="36"/>
    </location>
</feature>
<sequence>MSAKPFANRNGGFTLIEILVSVVIGLLGIVVMFQVLKMWDSLKRTTAAGSDAQIAGTVAMFSLERDIRPAGMGFSKGDKDDPLVPSMGCKVWAMGPTAFFSLVPVQIVQGANGAPDQIITLYGSSSFFVSTQKYKFTATDSKTVDGSFAGFKRGDVVIAGGDTAATDCELLEVSSDATPGVLGHTASSYDNYYTGVSVASRFNPAPVHIVAATGFLYNLGPTPQRNVWSIQSEKLYRQDSLYAAAATEVADNIIDLQAQYGIDTNGNGKIEDDGTTTLCTVTNEWCEADPVAPADWAKVIAIRVALLSRSQQFEKTEVTPDRPSWAGGVFNVRNIADATVDVANWKHYRYRVYEKVVPLRNMVWGGDFK</sequence>
<evidence type="ECO:0000256" key="1">
    <source>
        <dbReference type="SAM" id="Phobius"/>
    </source>
</evidence>
<protein>
    <submittedName>
        <fullName evidence="2">Putative Type IV pilus assembly protein PilW</fullName>
    </submittedName>
</protein>
<organism evidence="2 3">
    <name type="scientific">Candidatus Accumulibacter aalborgensis</name>
    <dbReference type="NCBI Taxonomy" id="1860102"/>
    <lineage>
        <taxon>Bacteria</taxon>
        <taxon>Pseudomonadati</taxon>
        <taxon>Pseudomonadota</taxon>
        <taxon>Betaproteobacteria</taxon>
        <taxon>Candidatus Accumulibacter</taxon>
    </lineage>
</organism>
<dbReference type="PROSITE" id="PS00409">
    <property type="entry name" value="PROKAR_NTER_METHYL"/>
    <property type="match status" value="1"/>
</dbReference>
<dbReference type="RefSeq" id="WP_186407755.1">
    <property type="nucleotide sequence ID" value="NZ_FLQX01000121.1"/>
</dbReference>
<gene>
    <name evidence="2" type="ORF">ACCAA_440046</name>
</gene>
<name>A0A1A8XQX9_9PROT</name>
<dbReference type="GO" id="GO:0043683">
    <property type="term" value="P:type IV pilus assembly"/>
    <property type="evidence" value="ECO:0007669"/>
    <property type="project" value="InterPro"/>
</dbReference>
<keyword evidence="3" id="KW-1185">Reference proteome</keyword>
<dbReference type="Pfam" id="PF07963">
    <property type="entry name" value="N_methyl"/>
    <property type="match status" value="1"/>
</dbReference>
<proteinExistence type="predicted"/>
<reference evidence="2 3" key="1">
    <citation type="submission" date="2016-06" db="EMBL/GenBank/DDBJ databases">
        <authorList>
            <person name="Kjaerup R.B."/>
            <person name="Dalgaard T.S."/>
            <person name="Juul-Madsen H.R."/>
        </authorList>
    </citation>
    <scope>NUCLEOTIDE SEQUENCE [LARGE SCALE GENOMIC DNA]</scope>
    <source>
        <strain evidence="2">3</strain>
    </source>
</reference>
<keyword evidence="1" id="KW-0472">Membrane</keyword>
<dbReference type="STRING" id="1860102.ACCAA_440046"/>
<dbReference type="Proteomes" id="UP000199169">
    <property type="component" value="Unassembled WGS sequence"/>
</dbReference>
<accession>A0A1A8XQX9</accession>
<dbReference type="Pfam" id="PF16074">
    <property type="entry name" value="PilW"/>
    <property type="match status" value="1"/>
</dbReference>
<dbReference type="InterPro" id="IPR012902">
    <property type="entry name" value="N_methyl_site"/>
</dbReference>
<evidence type="ECO:0000313" key="2">
    <source>
        <dbReference type="EMBL" id="SBT07544.1"/>
    </source>
</evidence>
<dbReference type="InterPro" id="IPR032092">
    <property type="entry name" value="PilW"/>
</dbReference>
<keyword evidence="1" id="KW-1133">Transmembrane helix</keyword>
<dbReference type="EMBL" id="FLQX01000121">
    <property type="protein sequence ID" value="SBT07544.1"/>
    <property type="molecule type" value="Genomic_DNA"/>
</dbReference>
<keyword evidence="1" id="KW-0812">Transmembrane</keyword>
<evidence type="ECO:0000313" key="3">
    <source>
        <dbReference type="Proteomes" id="UP000199169"/>
    </source>
</evidence>